<feature type="domain" description="NodB homology" evidence="3">
    <location>
        <begin position="23"/>
        <end position="197"/>
    </location>
</feature>
<comment type="caution">
    <text evidence="4">The sequence shown here is derived from an EMBL/GenBank/DDBJ whole genome shotgun (WGS) entry which is preliminary data.</text>
</comment>
<dbReference type="PANTHER" id="PTHR10587:SF133">
    <property type="entry name" value="CHITIN DEACETYLASE 1-RELATED"/>
    <property type="match status" value="1"/>
</dbReference>
<dbReference type="GO" id="GO:0016020">
    <property type="term" value="C:membrane"/>
    <property type="evidence" value="ECO:0007669"/>
    <property type="project" value="TreeGrafter"/>
</dbReference>
<keyword evidence="2 4" id="KW-0378">Hydrolase</keyword>
<protein>
    <submittedName>
        <fullName evidence="4">Peptidoglycan-N-acetylglucosamine deacetylase</fullName>
        <ecNumber evidence="4">3.5.1.104</ecNumber>
    </submittedName>
</protein>
<dbReference type="InterPro" id="IPR002509">
    <property type="entry name" value="NODB_dom"/>
</dbReference>
<dbReference type="AlphaFoldDB" id="A0A645AJH0"/>
<evidence type="ECO:0000256" key="2">
    <source>
        <dbReference type="ARBA" id="ARBA00022801"/>
    </source>
</evidence>
<sequence>MQFPVFLRPLFGRLTWRIKTKSRLIYLTFDDGPVPEVTPQVLDILDQYGWKATFFCVGENVKRHPELYEEIIHRGHRVGNHSYNHIRGFRFSVEDYVANVNKASEVIDSKLFRPPHGRIKFSQIKALRENYQIVMWDVITYDYDSRKSPDTIFGIVRRYLRKGSIVVFHDSIKAKKNVLTVLPKALGYWKEQNYEYGLL</sequence>
<dbReference type="PANTHER" id="PTHR10587">
    <property type="entry name" value="GLYCOSYL TRANSFERASE-RELATED"/>
    <property type="match status" value="1"/>
</dbReference>
<dbReference type="Pfam" id="PF01522">
    <property type="entry name" value="Polysacc_deac_1"/>
    <property type="match status" value="1"/>
</dbReference>
<dbReference type="SUPFAM" id="SSF88713">
    <property type="entry name" value="Glycoside hydrolase/deacetylase"/>
    <property type="match status" value="1"/>
</dbReference>
<dbReference type="PROSITE" id="PS51677">
    <property type="entry name" value="NODB"/>
    <property type="match status" value="1"/>
</dbReference>
<gene>
    <name evidence="4" type="primary">pgdA_10</name>
    <name evidence="4" type="ORF">SDC9_96535</name>
</gene>
<evidence type="ECO:0000259" key="3">
    <source>
        <dbReference type="PROSITE" id="PS51677"/>
    </source>
</evidence>
<dbReference type="Gene3D" id="3.20.20.370">
    <property type="entry name" value="Glycoside hydrolase/deacetylase"/>
    <property type="match status" value="1"/>
</dbReference>
<dbReference type="CDD" id="cd10917">
    <property type="entry name" value="CE4_NodB_like_6s_7s"/>
    <property type="match status" value="1"/>
</dbReference>
<organism evidence="4">
    <name type="scientific">bioreactor metagenome</name>
    <dbReference type="NCBI Taxonomy" id="1076179"/>
    <lineage>
        <taxon>unclassified sequences</taxon>
        <taxon>metagenomes</taxon>
        <taxon>ecological metagenomes</taxon>
    </lineage>
</organism>
<keyword evidence="1" id="KW-0479">Metal-binding</keyword>
<proteinExistence type="predicted"/>
<dbReference type="GO" id="GO:0005975">
    <property type="term" value="P:carbohydrate metabolic process"/>
    <property type="evidence" value="ECO:0007669"/>
    <property type="project" value="InterPro"/>
</dbReference>
<dbReference type="EMBL" id="VSSQ01012680">
    <property type="protein sequence ID" value="MPM49804.1"/>
    <property type="molecule type" value="Genomic_DNA"/>
</dbReference>
<accession>A0A645AJH0</accession>
<dbReference type="InterPro" id="IPR050248">
    <property type="entry name" value="Polysacc_deacetylase_ArnD"/>
</dbReference>
<name>A0A645AJH0_9ZZZZ</name>
<dbReference type="GO" id="GO:0046872">
    <property type="term" value="F:metal ion binding"/>
    <property type="evidence" value="ECO:0007669"/>
    <property type="project" value="UniProtKB-KW"/>
</dbReference>
<evidence type="ECO:0000256" key="1">
    <source>
        <dbReference type="ARBA" id="ARBA00022723"/>
    </source>
</evidence>
<dbReference type="GO" id="GO:0016810">
    <property type="term" value="F:hydrolase activity, acting on carbon-nitrogen (but not peptide) bonds"/>
    <property type="evidence" value="ECO:0007669"/>
    <property type="project" value="InterPro"/>
</dbReference>
<evidence type="ECO:0000313" key="4">
    <source>
        <dbReference type="EMBL" id="MPM49804.1"/>
    </source>
</evidence>
<dbReference type="EC" id="3.5.1.104" evidence="4"/>
<dbReference type="InterPro" id="IPR011330">
    <property type="entry name" value="Glyco_hydro/deAcase_b/a-brl"/>
</dbReference>
<reference evidence="4" key="1">
    <citation type="submission" date="2019-08" db="EMBL/GenBank/DDBJ databases">
        <authorList>
            <person name="Kucharzyk K."/>
            <person name="Murdoch R.W."/>
            <person name="Higgins S."/>
            <person name="Loffler F."/>
        </authorList>
    </citation>
    <scope>NUCLEOTIDE SEQUENCE</scope>
</reference>